<gene>
    <name evidence="2" type="ORF">AAF454_01595</name>
</gene>
<dbReference type="RefSeq" id="WP_068454699.1">
    <property type="nucleotide sequence ID" value="NZ_JALKQX010000001.1"/>
</dbReference>
<name>A0ABU9LJH7_9BACL</name>
<dbReference type="Gene3D" id="3.30.830.10">
    <property type="entry name" value="Metalloenzyme, LuxS/M16 peptidase-like"/>
    <property type="match status" value="2"/>
</dbReference>
<dbReference type="PANTHER" id="PTHR11851">
    <property type="entry name" value="METALLOPROTEASE"/>
    <property type="match status" value="1"/>
</dbReference>
<protein>
    <submittedName>
        <fullName evidence="2">Pitrilysin family protein</fullName>
    </submittedName>
</protein>
<dbReference type="InterPro" id="IPR050361">
    <property type="entry name" value="MPP/UQCRC_Complex"/>
</dbReference>
<sequence>MFNTTEIAKGVNVFTRKTDQFKTVNFSIKFKKELSTKDTAVRTVLTNVLQHSNAVYQTAASLRMYLDDLYGTVMYLDTTKKGNEQIVLLNVETVNDHYLKSGDVLNKVLDLVHTVLFKPNFTNDLFQSSIVEREKAMVIDRIQSIFDEKSRYAQTQLQKIFRPNHPASISVNGTVADVEAITPQTLKDAYEAMLQYDDVDIFVVGDINEEQMVASLKEALPLVDRPNPYEKVTFKDTEPLTDYKKEQVEMRQAKLHIGYKAPVRFDNPKFFTMQIFNGIFGGYPHSKLFMNVREKESLAYYCGSSYVSQYGVLYVTSGIEAENEEKAVRLIDEQLQAIQQGDISDMELNQTKAMLKNQLKEALDSARGQIEVFDQYRELPIPFTVEALSEQWDAVTKEDVQEIANQVEKQTVFFLTGMEEA</sequence>
<dbReference type="Proteomes" id="UP001398420">
    <property type="component" value="Unassembled WGS sequence"/>
</dbReference>
<feature type="domain" description="Peptidase M16 C-terminal" evidence="1">
    <location>
        <begin position="181"/>
        <end position="355"/>
    </location>
</feature>
<dbReference type="PANTHER" id="PTHR11851:SF186">
    <property type="entry name" value="INACTIVE METALLOPROTEASE YMFF-RELATED"/>
    <property type="match status" value="1"/>
</dbReference>
<dbReference type="SUPFAM" id="SSF63411">
    <property type="entry name" value="LuxS/MPP-like metallohydrolase"/>
    <property type="match status" value="2"/>
</dbReference>
<keyword evidence="3" id="KW-1185">Reference proteome</keyword>
<comment type="caution">
    <text evidence="2">The sequence shown here is derived from an EMBL/GenBank/DDBJ whole genome shotgun (WGS) entry which is preliminary data.</text>
</comment>
<proteinExistence type="predicted"/>
<reference evidence="2 3" key="1">
    <citation type="submission" date="2024-04" db="EMBL/GenBank/DDBJ databases">
        <authorList>
            <person name="Wu Y.S."/>
            <person name="Zhang L."/>
        </authorList>
    </citation>
    <scope>NUCLEOTIDE SEQUENCE [LARGE SCALE GENOMIC DNA]</scope>
    <source>
        <strain evidence="2 3">KG-01</strain>
    </source>
</reference>
<evidence type="ECO:0000259" key="1">
    <source>
        <dbReference type="Pfam" id="PF05193"/>
    </source>
</evidence>
<organism evidence="2 3">
    <name type="scientific">Kurthia gibsonii</name>
    <dbReference type="NCBI Taxonomy" id="33946"/>
    <lineage>
        <taxon>Bacteria</taxon>
        <taxon>Bacillati</taxon>
        <taxon>Bacillota</taxon>
        <taxon>Bacilli</taxon>
        <taxon>Bacillales</taxon>
        <taxon>Caryophanaceae</taxon>
        <taxon>Kurthia</taxon>
    </lineage>
</organism>
<evidence type="ECO:0000313" key="3">
    <source>
        <dbReference type="Proteomes" id="UP001398420"/>
    </source>
</evidence>
<dbReference type="InterPro" id="IPR007863">
    <property type="entry name" value="Peptidase_M16_C"/>
</dbReference>
<accession>A0ABU9LJH7</accession>
<dbReference type="NCBIfam" id="NF047422">
    <property type="entry name" value="YfmF_fam"/>
    <property type="match status" value="1"/>
</dbReference>
<dbReference type="InterPro" id="IPR011249">
    <property type="entry name" value="Metalloenz_LuxS/M16"/>
</dbReference>
<dbReference type="Pfam" id="PF05193">
    <property type="entry name" value="Peptidase_M16_C"/>
    <property type="match status" value="1"/>
</dbReference>
<dbReference type="EMBL" id="JBCEWA010000001">
    <property type="protein sequence ID" value="MEL5987114.1"/>
    <property type="molecule type" value="Genomic_DNA"/>
</dbReference>
<evidence type="ECO:0000313" key="2">
    <source>
        <dbReference type="EMBL" id="MEL5987114.1"/>
    </source>
</evidence>